<evidence type="ECO:0000313" key="2">
    <source>
        <dbReference type="Proteomes" id="UP001254759"/>
    </source>
</evidence>
<gene>
    <name evidence="1" type="ORF">J2W94_001479</name>
</gene>
<organism evidence="1 2">
    <name type="scientific">Pseudoxanthomonas sacheonensis</name>
    <dbReference type="NCBI Taxonomy" id="443615"/>
    <lineage>
        <taxon>Bacteria</taxon>
        <taxon>Pseudomonadati</taxon>
        <taxon>Pseudomonadota</taxon>
        <taxon>Gammaproteobacteria</taxon>
        <taxon>Lysobacterales</taxon>
        <taxon>Lysobacteraceae</taxon>
        <taxon>Pseudoxanthomonas</taxon>
    </lineage>
</organism>
<reference evidence="1 2" key="1">
    <citation type="submission" date="2023-07" db="EMBL/GenBank/DDBJ databases">
        <title>Sorghum-associated microbial communities from plants grown in Nebraska, USA.</title>
        <authorList>
            <person name="Schachtman D."/>
        </authorList>
    </citation>
    <scope>NUCLEOTIDE SEQUENCE [LARGE SCALE GENOMIC DNA]</scope>
    <source>
        <strain evidence="1 2">BE107</strain>
    </source>
</reference>
<proteinExistence type="predicted"/>
<protein>
    <submittedName>
        <fullName evidence="1">Uncharacterized protein</fullName>
    </submittedName>
</protein>
<dbReference type="EMBL" id="JAVDTT010000002">
    <property type="protein sequence ID" value="MDR6841194.1"/>
    <property type="molecule type" value="Genomic_DNA"/>
</dbReference>
<comment type="caution">
    <text evidence="1">The sequence shown here is derived from an EMBL/GenBank/DDBJ whole genome shotgun (WGS) entry which is preliminary data.</text>
</comment>
<name>A0ABU1RQZ9_9GAMM</name>
<sequence length="72" mass="8248">MATPIIKEQDPEVLAALPLGKLNHEIDRCLWGYENGGTSQGRKSFFKRLVMLEGIREQEHGVPAKQRAFRER</sequence>
<dbReference type="Proteomes" id="UP001254759">
    <property type="component" value="Unassembled WGS sequence"/>
</dbReference>
<accession>A0ABU1RQZ9</accession>
<evidence type="ECO:0000313" key="1">
    <source>
        <dbReference type="EMBL" id="MDR6841194.1"/>
    </source>
</evidence>
<keyword evidence="2" id="KW-1185">Reference proteome</keyword>
<dbReference type="RefSeq" id="WP_310091758.1">
    <property type="nucleotide sequence ID" value="NZ_JAVDTT010000002.1"/>
</dbReference>